<keyword evidence="8" id="KW-0807">Transducer</keyword>
<comment type="caution">
    <text evidence="10">The sequence shown here is derived from an EMBL/GenBank/DDBJ whole genome shotgun (WGS) entry which is preliminary data.</text>
</comment>
<feature type="transmembrane region" description="Helical" evidence="9">
    <location>
        <begin position="55"/>
        <end position="73"/>
    </location>
</feature>
<evidence type="ECO:0000256" key="6">
    <source>
        <dbReference type="ARBA" id="ARBA00023170"/>
    </source>
</evidence>
<feature type="transmembrane region" description="Helical" evidence="9">
    <location>
        <begin position="170"/>
        <end position="189"/>
    </location>
</feature>
<keyword evidence="11" id="KW-1185">Reference proteome</keyword>
<keyword evidence="7" id="KW-0325">Glycoprotein</keyword>
<dbReference type="InterPro" id="IPR000276">
    <property type="entry name" value="GPCR_Rhodpsn"/>
</dbReference>
<organism evidence="10 11">
    <name type="scientific">Goodea atripinnis</name>
    <dbReference type="NCBI Taxonomy" id="208336"/>
    <lineage>
        <taxon>Eukaryota</taxon>
        <taxon>Metazoa</taxon>
        <taxon>Chordata</taxon>
        <taxon>Craniata</taxon>
        <taxon>Vertebrata</taxon>
        <taxon>Euteleostomi</taxon>
        <taxon>Actinopterygii</taxon>
        <taxon>Neopterygii</taxon>
        <taxon>Teleostei</taxon>
        <taxon>Neoteleostei</taxon>
        <taxon>Acanthomorphata</taxon>
        <taxon>Ovalentaria</taxon>
        <taxon>Atherinomorphae</taxon>
        <taxon>Cyprinodontiformes</taxon>
        <taxon>Goodeidae</taxon>
        <taxon>Goodea</taxon>
    </lineage>
</organism>
<feature type="transmembrane region" description="Helical" evidence="9">
    <location>
        <begin position="195"/>
        <end position="220"/>
    </location>
</feature>
<name>A0ABV0MJL3_9TELE</name>
<keyword evidence="2 9" id="KW-0812">Transmembrane</keyword>
<keyword evidence="5 9" id="KW-0472">Membrane</keyword>
<dbReference type="PROSITE" id="PS00237">
    <property type="entry name" value="G_PROTEIN_RECEP_F1_1"/>
    <property type="match status" value="1"/>
</dbReference>
<dbReference type="SUPFAM" id="SSF81321">
    <property type="entry name" value="Family A G protein-coupled receptor-like"/>
    <property type="match status" value="1"/>
</dbReference>
<dbReference type="Gene3D" id="1.20.1070.10">
    <property type="entry name" value="Rhodopsin 7-helix transmembrane proteins"/>
    <property type="match status" value="2"/>
</dbReference>
<evidence type="ECO:0000256" key="2">
    <source>
        <dbReference type="ARBA" id="ARBA00022692"/>
    </source>
</evidence>
<evidence type="ECO:0000256" key="7">
    <source>
        <dbReference type="ARBA" id="ARBA00023180"/>
    </source>
</evidence>
<evidence type="ECO:0008006" key="12">
    <source>
        <dbReference type="Google" id="ProtNLM"/>
    </source>
</evidence>
<accession>A0ABV0MJL3</accession>
<keyword evidence="3 9" id="KW-1133">Transmembrane helix</keyword>
<comment type="subcellular location">
    <subcellularLocation>
        <location evidence="1">Membrane</location>
        <topology evidence="1">Multi-pass membrane protein</topology>
    </subcellularLocation>
</comment>
<sequence length="310" mass="35323">MPPSRWCSQMSRLRSDLTYMADMLSNTSFTWYGLDMVYQCSIFRVSIFISTSTNAVKILLLFPLSSFVLYHGLQKWQQQHSFKTASHSDIFTYHLAAMELIWVFGCCFFLAGIYTDNPVITTVGMSFCYIPFYGELVFNLLTCVERYLAVVHPLTYRGLKYYRGIRIRNITVGCAWLLCFGFTIMFRGLRLKHAVVIVFCFFVLSLLAILFCSISVLRILTRPGPREGGGDRVDRSRRRAFCTITVISSVVWLWFVGLLISHAMSQSVLVSDSVECLVMAGISWFGLPCSLVSPLLYLHKTGKLSFCCTQ</sequence>
<feature type="transmembrane region" description="Helical" evidence="9">
    <location>
        <begin position="241"/>
        <end position="265"/>
    </location>
</feature>
<feature type="transmembrane region" description="Helical" evidence="9">
    <location>
        <begin position="277"/>
        <end position="298"/>
    </location>
</feature>
<reference evidence="10 11" key="1">
    <citation type="submission" date="2021-06" db="EMBL/GenBank/DDBJ databases">
        <authorList>
            <person name="Palmer J.M."/>
        </authorList>
    </citation>
    <scope>NUCLEOTIDE SEQUENCE [LARGE SCALE GENOMIC DNA]</scope>
    <source>
        <strain evidence="10 11">GA_2019</strain>
        <tissue evidence="10">Muscle</tissue>
    </source>
</reference>
<feature type="transmembrane region" description="Helical" evidence="9">
    <location>
        <begin position="93"/>
        <end position="114"/>
    </location>
</feature>
<evidence type="ECO:0000256" key="1">
    <source>
        <dbReference type="ARBA" id="ARBA00004141"/>
    </source>
</evidence>
<protein>
    <recommendedName>
        <fullName evidence="12">G-protein coupled receptors family 1 profile domain-containing protein</fullName>
    </recommendedName>
</protein>
<dbReference type="PANTHER" id="PTHR24232">
    <property type="entry name" value="G-PROTEIN COUPLED RECEPTOR"/>
    <property type="match status" value="1"/>
</dbReference>
<evidence type="ECO:0000313" key="11">
    <source>
        <dbReference type="Proteomes" id="UP001476798"/>
    </source>
</evidence>
<evidence type="ECO:0000256" key="8">
    <source>
        <dbReference type="ARBA" id="ARBA00023224"/>
    </source>
</evidence>
<gene>
    <name evidence="10" type="ORF">GOODEAATRI_021494</name>
</gene>
<feature type="transmembrane region" description="Helical" evidence="9">
    <location>
        <begin position="129"/>
        <end position="149"/>
    </location>
</feature>
<evidence type="ECO:0000256" key="5">
    <source>
        <dbReference type="ARBA" id="ARBA00023136"/>
    </source>
</evidence>
<keyword evidence="4" id="KW-0297">G-protein coupled receptor</keyword>
<dbReference type="EMBL" id="JAHRIO010002103">
    <property type="protein sequence ID" value="MEQ2159301.1"/>
    <property type="molecule type" value="Genomic_DNA"/>
</dbReference>
<evidence type="ECO:0000256" key="4">
    <source>
        <dbReference type="ARBA" id="ARBA00023040"/>
    </source>
</evidence>
<proteinExistence type="predicted"/>
<keyword evidence="6" id="KW-0675">Receptor</keyword>
<dbReference type="Proteomes" id="UP001476798">
    <property type="component" value="Unassembled WGS sequence"/>
</dbReference>
<evidence type="ECO:0000256" key="9">
    <source>
        <dbReference type="SAM" id="Phobius"/>
    </source>
</evidence>
<dbReference type="PANTHER" id="PTHR24232:SF41">
    <property type="entry name" value="LYSOPHOSPHATIDIC ACID RECEPTOR 4"/>
    <property type="match status" value="1"/>
</dbReference>
<evidence type="ECO:0000256" key="3">
    <source>
        <dbReference type="ARBA" id="ARBA00022989"/>
    </source>
</evidence>
<evidence type="ECO:0000313" key="10">
    <source>
        <dbReference type="EMBL" id="MEQ2159301.1"/>
    </source>
</evidence>